<keyword evidence="4" id="KW-1185">Reference proteome</keyword>
<evidence type="ECO:0000313" key="1">
    <source>
        <dbReference type="EMBL" id="KZB88397.1"/>
    </source>
</evidence>
<dbReference type="Proteomes" id="UP000076321">
    <property type="component" value="Unassembled WGS sequence"/>
</dbReference>
<sequence length="224" mass="25034">MPPPPIDSEAEFAWYRWVLGHHGSFVTWRLLSSALDRRDFDEAAALYDAYSALLLYAGSCTPEVYAAVVRPRMTARHPAMSGTWARDYRHITAQLAEVVPARGSALKEAVKFNRLVHMTVAYRLVPTGRSLLRDAGHDVHQEPTEEEQSIIDDFFLMDRAPNCVPGFVAALRARVSAILADVHLNPARAGYDREAVNRFQEEVPEHIGRLVSIAEAKLWEGANA</sequence>
<dbReference type="OrthoDB" id="3687546at2"/>
<organism evidence="1 3">
    <name type="scientific">Amycolatopsis regifaucium</name>
    <dbReference type="NCBI Taxonomy" id="546365"/>
    <lineage>
        <taxon>Bacteria</taxon>
        <taxon>Bacillati</taxon>
        <taxon>Actinomycetota</taxon>
        <taxon>Actinomycetes</taxon>
        <taxon>Pseudonocardiales</taxon>
        <taxon>Pseudonocardiaceae</taxon>
        <taxon>Amycolatopsis</taxon>
    </lineage>
</organism>
<name>A0A154MXB9_9PSEU</name>
<reference evidence="1 3" key="1">
    <citation type="submission" date="2015-12" db="EMBL/GenBank/DDBJ databases">
        <title>Amycolatopsis regifaucium genome sequencing and assembly.</title>
        <authorList>
            <person name="Mayilraj S."/>
        </authorList>
    </citation>
    <scope>NUCLEOTIDE SEQUENCE [LARGE SCALE GENOMIC DNA]</scope>
    <source>
        <strain evidence="1 3">GY080</strain>
    </source>
</reference>
<evidence type="ECO:0000313" key="4">
    <source>
        <dbReference type="Proteomes" id="UP000186883"/>
    </source>
</evidence>
<comment type="caution">
    <text evidence="1">The sequence shown here is derived from an EMBL/GenBank/DDBJ whole genome shotgun (WGS) entry which is preliminary data.</text>
</comment>
<accession>A0A154MXB9</accession>
<dbReference type="EMBL" id="LQCI01000002">
    <property type="protein sequence ID" value="KZB88397.1"/>
    <property type="molecule type" value="Genomic_DNA"/>
</dbReference>
<evidence type="ECO:0000313" key="2">
    <source>
        <dbReference type="EMBL" id="OKA04558.1"/>
    </source>
</evidence>
<reference evidence="2 4" key="2">
    <citation type="submission" date="2016-11" db="EMBL/GenBank/DDBJ databases">
        <title>Genome sequencing of Amycolatopsis regifaucium.</title>
        <authorList>
            <person name="Mayilraj S."/>
            <person name="Kaur N."/>
        </authorList>
    </citation>
    <scope>NUCLEOTIDE SEQUENCE [LARGE SCALE GENOMIC DNA]</scope>
    <source>
        <strain evidence="2 4">GY080</strain>
    </source>
</reference>
<dbReference type="AlphaFoldDB" id="A0A154MXB9"/>
<dbReference type="EMBL" id="LOBU02000022">
    <property type="protein sequence ID" value="OKA04558.1"/>
    <property type="molecule type" value="Genomic_DNA"/>
</dbReference>
<evidence type="ECO:0000313" key="3">
    <source>
        <dbReference type="Proteomes" id="UP000076321"/>
    </source>
</evidence>
<dbReference type="Proteomes" id="UP000186883">
    <property type="component" value="Unassembled WGS sequence"/>
</dbReference>
<gene>
    <name evidence="2" type="ORF">ATP06_0232010</name>
    <name evidence="1" type="ORF">AVL48_18500</name>
</gene>
<proteinExistence type="predicted"/>
<protein>
    <submittedName>
        <fullName evidence="1">L-tyrosine 3-hydroxylase</fullName>
    </submittedName>
</protein>